<proteinExistence type="predicted"/>
<reference evidence="1 2" key="1">
    <citation type="journal article" date="2018" name="Environ. Microbiol.">
        <title>Novel energy conservation strategies and behaviour of Pelotomaculum schinkii driving syntrophic propionate catabolism.</title>
        <authorList>
            <person name="Hidalgo-Ahumada C.A.P."/>
            <person name="Nobu M.K."/>
            <person name="Narihiro T."/>
            <person name="Tamaki H."/>
            <person name="Liu W.T."/>
            <person name="Kamagata Y."/>
            <person name="Stams A.J.M."/>
            <person name="Imachi H."/>
            <person name="Sousa D.Z."/>
        </authorList>
    </citation>
    <scope>NUCLEOTIDE SEQUENCE [LARGE SCALE GENOMIC DNA]</scope>
    <source>
        <strain evidence="1 2">HH</strain>
    </source>
</reference>
<sequence length="40" mass="4731">MQYIVTWSEGDEVCYRFVDEDEIGSLFEEDKKYIVAVLPN</sequence>
<name>A0A4Y7R9L7_9FIRM</name>
<gene>
    <name evidence="1" type="ORF">Psch_02381</name>
</gene>
<dbReference type="AlphaFoldDB" id="A0A4Y7R9L7"/>
<organism evidence="1 2">
    <name type="scientific">Pelotomaculum schinkii</name>
    <dbReference type="NCBI Taxonomy" id="78350"/>
    <lineage>
        <taxon>Bacteria</taxon>
        <taxon>Bacillati</taxon>
        <taxon>Bacillota</taxon>
        <taxon>Clostridia</taxon>
        <taxon>Eubacteriales</taxon>
        <taxon>Desulfotomaculaceae</taxon>
        <taxon>Pelotomaculum</taxon>
    </lineage>
</organism>
<keyword evidence="2" id="KW-1185">Reference proteome</keyword>
<dbReference type="EMBL" id="QFGA01000002">
    <property type="protein sequence ID" value="TEB05340.1"/>
    <property type="molecule type" value="Genomic_DNA"/>
</dbReference>
<dbReference type="Proteomes" id="UP000298324">
    <property type="component" value="Unassembled WGS sequence"/>
</dbReference>
<comment type="caution">
    <text evidence="1">The sequence shown here is derived from an EMBL/GenBank/DDBJ whole genome shotgun (WGS) entry which is preliminary data.</text>
</comment>
<accession>A0A4Y7R9L7</accession>
<dbReference type="RefSeq" id="WP_282432460.1">
    <property type="nucleotide sequence ID" value="NZ_QFGA01000002.1"/>
</dbReference>
<protein>
    <submittedName>
        <fullName evidence="1">Uncharacterized protein</fullName>
    </submittedName>
</protein>
<evidence type="ECO:0000313" key="2">
    <source>
        <dbReference type="Proteomes" id="UP000298324"/>
    </source>
</evidence>
<evidence type="ECO:0000313" key="1">
    <source>
        <dbReference type="EMBL" id="TEB05340.1"/>
    </source>
</evidence>